<reference evidence="3 4" key="1">
    <citation type="submission" date="2018-03" db="EMBL/GenBank/DDBJ databases">
        <title>Massilia armeniaca sp. nov., isolated from desert soil.</title>
        <authorList>
            <person name="Huang H."/>
            <person name="Ren M."/>
        </authorList>
    </citation>
    <scope>NUCLEOTIDE SEQUENCE [LARGE SCALE GENOMIC DNA]</scope>
    <source>
        <strain evidence="3 4">ZMN-3</strain>
    </source>
</reference>
<evidence type="ECO:0000313" key="4">
    <source>
        <dbReference type="Proteomes" id="UP000240505"/>
    </source>
</evidence>
<keyword evidence="1" id="KW-0732">Signal</keyword>
<dbReference type="Gene3D" id="2.90.10.10">
    <property type="entry name" value="Bulb-type lectin domain"/>
    <property type="match status" value="1"/>
</dbReference>
<name>A0A2R4CFA2_9BURK</name>
<dbReference type="KEGG" id="masz:C9I28_22850"/>
<feature type="signal peptide" evidence="1">
    <location>
        <begin position="1"/>
        <end position="18"/>
    </location>
</feature>
<protein>
    <recommendedName>
        <fullName evidence="2">Bulb-type lectin domain-containing protein</fullName>
    </recommendedName>
</protein>
<dbReference type="InterPro" id="IPR036426">
    <property type="entry name" value="Bulb-type_lectin_dom_sf"/>
</dbReference>
<dbReference type="SUPFAM" id="SSF51110">
    <property type="entry name" value="alpha-D-mannose-specific plant lectins"/>
    <property type="match status" value="1"/>
</dbReference>
<organism evidence="3 4">
    <name type="scientific">Pseudoduganella armeniaca</name>
    <dbReference type="NCBI Taxonomy" id="2072590"/>
    <lineage>
        <taxon>Bacteria</taxon>
        <taxon>Pseudomonadati</taxon>
        <taxon>Pseudomonadota</taxon>
        <taxon>Betaproteobacteria</taxon>
        <taxon>Burkholderiales</taxon>
        <taxon>Oxalobacteraceae</taxon>
        <taxon>Telluria group</taxon>
        <taxon>Pseudoduganella</taxon>
    </lineage>
</organism>
<dbReference type="PROSITE" id="PS50927">
    <property type="entry name" value="BULB_LECTIN"/>
    <property type="match status" value="1"/>
</dbReference>
<dbReference type="InterPro" id="IPR001480">
    <property type="entry name" value="Bulb-type_lectin_dom"/>
</dbReference>
<keyword evidence="4" id="KW-1185">Reference proteome</keyword>
<feature type="domain" description="Bulb-type lectin" evidence="2">
    <location>
        <begin position="26"/>
        <end position="142"/>
    </location>
</feature>
<dbReference type="EMBL" id="CP028324">
    <property type="protein sequence ID" value="AVR98160.1"/>
    <property type="molecule type" value="Genomic_DNA"/>
</dbReference>
<feature type="chain" id="PRO_5015327189" description="Bulb-type lectin domain-containing protein" evidence="1">
    <location>
        <begin position="19"/>
        <end position="603"/>
    </location>
</feature>
<evidence type="ECO:0000313" key="3">
    <source>
        <dbReference type="EMBL" id="AVR98160.1"/>
    </source>
</evidence>
<proteinExistence type="predicted"/>
<evidence type="ECO:0000259" key="2">
    <source>
        <dbReference type="PROSITE" id="PS50927"/>
    </source>
</evidence>
<evidence type="ECO:0000256" key="1">
    <source>
        <dbReference type="SAM" id="SignalP"/>
    </source>
</evidence>
<accession>A0A2R4CFA2</accession>
<dbReference type="AlphaFoldDB" id="A0A2R4CFA2"/>
<sequence>MLLFSLLLAILSDTPALAQNGLVNRGSFLTSGNKLKIGEALVSPSGEFAVVTKTDGNLCVLRDSDHTGVWCSRSTSAGEAVYVTGMQTDGNLCTATEDARPHIAWCLTDQPRYDGPFFLAMQDDANLCIYNGTPGHITGTVWCSMALATPRLPRLVYGHAYHLKNGFDHWSGGYLDTRNPGCERNALCVSTANTDERDQGSGSWLLKSAQGKADGTPVMPGDKIFLKNLYPWGDDPSGGKFGGYLDTRQPGCEGNKLCVSTSMKANSNTNTSVWTVETDRFNTYIGQALRLRNGWDGSYLDTRNPGCEGNLLCVSTSASANRDRNSGDWRFETSLAAYAARYAPRLRFDTAAKGYPMSAQPYFEQRVQRQPAGTVQNTDPNTLGSGTIPTYYQAIKVGEQIRIKYWWFYGYQSACDGVSGSHHADWENVTVILAEDRNSIAAVVFEMHGDFYTRLAARNAFAIEEGTHPVVYVGKASHASFYNQGGIGDVCLPWEEWRNNHSGTHLDSWTRLLNLDDNGEAWMAIDRTVDFEWGGISTHPTRLGPSASMKATKWSFFNDTRRHSNCKLGDTQYNDHCMKSWWSSYNFDYEIPTTDRGLLVNED</sequence>
<dbReference type="Proteomes" id="UP000240505">
    <property type="component" value="Chromosome"/>
</dbReference>
<gene>
    <name evidence="3" type="ORF">C9I28_22850</name>
</gene>